<accession>A0A0B1RQT1</accession>
<dbReference type="GO" id="GO:0006508">
    <property type="term" value="P:proteolysis"/>
    <property type="evidence" value="ECO:0007669"/>
    <property type="project" value="InterPro"/>
</dbReference>
<protein>
    <submittedName>
        <fullName evidence="2">Serine carboxypeptidase</fullName>
    </submittedName>
</protein>
<dbReference type="PANTHER" id="PTHR11802">
    <property type="entry name" value="SERINE PROTEASE FAMILY S10 SERINE CARBOXYPEPTIDASE"/>
    <property type="match status" value="1"/>
</dbReference>
<keyword evidence="2" id="KW-0121">Carboxypeptidase</keyword>
<dbReference type="Proteomes" id="UP000053660">
    <property type="component" value="Unassembled WGS sequence"/>
</dbReference>
<dbReference type="InterPro" id="IPR001563">
    <property type="entry name" value="Peptidase_S10"/>
</dbReference>
<comment type="similarity">
    <text evidence="1">Belongs to the peptidase S10 family.</text>
</comment>
<dbReference type="SUPFAM" id="SSF53474">
    <property type="entry name" value="alpha/beta-Hydrolases"/>
    <property type="match status" value="1"/>
</dbReference>
<organism evidence="2 3">
    <name type="scientific">Oesophagostomum dentatum</name>
    <name type="common">Nodular worm</name>
    <dbReference type="NCBI Taxonomy" id="61180"/>
    <lineage>
        <taxon>Eukaryota</taxon>
        <taxon>Metazoa</taxon>
        <taxon>Ecdysozoa</taxon>
        <taxon>Nematoda</taxon>
        <taxon>Chromadorea</taxon>
        <taxon>Rhabditida</taxon>
        <taxon>Rhabditina</taxon>
        <taxon>Rhabditomorpha</taxon>
        <taxon>Strongyloidea</taxon>
        <taxon>Strongylidae</taxon>
        <taxon>Oesophagostomum</taxon>
    </lineage>
</organism>
<keyword evidence="3" id="KW-1185">Reference proteome</keyword>
<dbReference type="AlphaFoldDB" id="A0A0B1RQT1"/>
<dbReference type="Gene3D" id="3.40.50.12670">
    <property type="match status" value="1"/>
</dbReference>
<dbReference type="InterPro" id="IPR033124">
    <property type="entry name" value="Ser_caboxypep_his_AS"/>
</dbReference>
<dbReference type="FunFam" id="3.40.50.12670:FF:000002">
    <property type="entry name" value="Carboxypeptidase"/>
    <property type="match status" value="1"/>
</dbReference>
<gene>
    <name evidence="2" type="ORF">OESDEN_24961</name>
</gene>
<dbReference type="EMBL" id="KN612759">
    <property type="protein sequence ID" value="KHJ75423.1"/>
    <property type="molecule type" value="Genomic_DNA"/>
</dbReference>
<dbReference type="PROSITE" id="PS00560">
    <property type="entry name" value="CARBOXYPEPT_SER_HIS"/>
    <property type="match status" value="1"/>
</dbReference>
<keyword evidence="2" id="KW-0378">Hydrolase</keyword>
<keyword evidence="2" id="KW-0645">Protease</keyword>
<dbReference type="GO" id="GO:0004185">
    <property type="term" value="F:serine-type carboxypeptidase activity"/>
    <property type="evidence" value="ECO:0007669"/>
    <property type="project" value="InterPro"/>
</dbReference>
<feature type="non-terminal residue" evidence="2">
    <location>
        <position position="1"/>
    </location>
</feature>
<reference evidence="2 3" key="1">
    <citation type="submission" date="2014-03" db="EMBL/GenBank/DDBJ databases">
        <title>Draft genome of the hookworm Oesophagostomum dentatum.</title>
        <authorList>
            <person name="Mitreva M."/>
        </authorList>
    </citation>
    <scope>NUCLEOTIDE SEQUENCE [LARGE SCALE GENOMIC DNA]</scope>
    <source>
        <strain evidence="2 3">OD-Hann</strain>
    </source>
</reference>
<sequence length="191" mass="21823">YIIDILTENSSITEALKTGNASEEGAFKKTVLTSFRKNIPLFLGDVACGNYTDILTYMNDEGLRKALNISSNLPKWDFCSGEVMKNYRKQYHDMAPFIKKIIRADVRVLLYYGDTDMACNFMMGQQFSHQLGLRQIRHSRPWKYDGQVGGYKTEYEGLTFITVRGAGHMAPQLRAPQTSYAIKQFLLNRPI</sequence>
<dbReference type="OrthoDB" id="1022205at2759"/>
<dbReference type="Pfam" id="PF00450">
    <property type="entry name" value="Peptidase_S10"/>
    <property type="match status" value="1"/>
</dbReference>
<evidence type="ECO:0000313" key="2">
    <source>
        <dbReference type="EMBL" id="KHJ75423.1"/>
    </source>
</evidence>
<proteinExistence type="inferred from homology"/>
<name>A0A0B1RQT1_OESDE</name>
<evidence type="ECO:0000313" key="3">
    <source>
        <dbReference type="Proteomes" id="UP000053660"/>
    </source>
</evidence>
<evidence type="ECO:0000256" key="1">
    <source>
        <dbReference type="ARBA" id="ARBA00009431"/>
    </source>
</evidence>
<dbReference type="InterPro" id="IPR029058">
    <property type="entry name" value="AB_hydrolase_fold"/>
</dbReference>
<dbReference type="PANTHER" id="PTHR11802:SF418">
    <property type="entry name" value="SERINE CARBOXYPEPTIDASE CTSA-1.1"/>
    <property type="match status" value="1"/>
</dbReference>